<feature type="compositionally biased region" description="Polar residues" evidence="3">
    <location>
        <begin position="941"/>
        <end position="954"/>
    </location>
</feature>
<feature type="compositionally biased region" description="Low complexity" evidence="3">
    <location>
        <begin position="1600"/>
        <end position="1618"/>
    </location>
</feature>
<feature type="domain" description="MAM" evidence="5">
    <location>
        <begin position="3213"/>
        <end position="3374"/>
    </location>
</feature>
<feature type="compositionally biased region" description="Polar residues" evidence="3">
    <location>
        <begin position="2360"/>
        <end position="2374"/>
    </location>
</feature>
<feature type="region of interest" description="Disordered" evidence="3">
    <location>
        <begin position="1595"/>
        <end position="1620"/>
    </location>
</feature>
<dbReference type="PANTHER" id="PTHR23282">
    <property type="entry name" value="APICAL ENDOSOMAL GLYCOPROTEIN PRECURSOR"/>
    <property type="match status" value="1"/>
</dbReference>
<feature type="domain" description="MAM" evidence="5">
    <location>
        <begin position="2690"/>
        <end position="2849"/>
    </location>
</feature>
<dbReference type="HOGENOM" id="CLU_223673_0_0_1"/>
<evidence type="ECO:0000313" key="7">
    <source>
        <dbReference type="Proteomes" id="UP000030746"/>
    </source>
</evidence>
<feature type="domain" description="MAM" evidence="5">
    <location>
        <begin position="3545"/>
        <end position="3710"/>
    </location>
</feature>
<feature type="region of interest" description="Disordered" evidence="3">
    <location>
        <begin position="2357"/>
        <end position="2378"/>
    </location>
</feature>
<feature type="domain" description="MAM" evidence="5">
    <location>
        <begin position="4069"/>
        <end position="4123"/>
    </location>
</feature>
<feature type="domain" description="MAM" evidence="5">
    <location>
        <begin position="368"/>
        <end position="529"/>
    </location>
</feature>
<organism evidence="6 7">
    <name type="scientific">Lottia gigantea</name>
    <name type="common">Giant owl limpet</name>
    <dbReference type="NCBI Taxonomy" id="225164"/>
    <lineage>
        <taxon>Eukaryota</taxon>
        <taxon>Metazoa</taxon>
        <taxon>Spiralia</taxon>
        <taxon>Lophotrochozoa</taxon>
        <taxon>Mollusca</taxon>
        <taxon>Gastropoda</taxon>
        <taxon>Patellogastropoda</taxon>
        <taxon>Lottioidea</taxon>
        <taxon>Lottiidae</taxon>
        <taxon>Lottia</taxon>
    </lineage>
</organism>
<dbReference type="OrthoDB" id="412155at2759"/>
<accession>V4ASQ4</accession>
<proteinExistence type="predicted"/>
<evidence type="ECO:0000256" key="4">
    <source>
        <dbReference type="SAM" id="SignalP"/>
    </source>
</evidence>
<dbReference type="InterPro" id="IPR051560">
    <property type="entry name" value="MAM_domain-containing"/>
</dbReference>
<feature type="region of interest" description="Disordered" evidence="3">
    <location>
        <begin position="2882"/>
        <end position="2903"/>
    </location>
</feature>
<feature type="chain" id="PRO_5004717464" description="MAM domain-containing protein" evidence="4">
    <location>
        <begin position="25"/>
        <end position="4146"/>
    </location>
</feature>
<feature type="compositionally biased region" description="Low complexity" evidence="3">
    <location>
        <begin position="2887"/>
        <end position="2897"/>
    </location>
</feature>
<feature type="compositionally biased region" description="Low complexity" evidence="3">
    <location>
        <begin position="2133"/>
        <end position="2150"/>
    </location>
</feature>
<dbReference type="PRINTS" id="PR00020">
    <property type="entry name" value="MAMDOMAIN"/>
</dbReference>
<feature type="region of interest" description="Disordered" evidence="3">
    <location>
        <begin position="772"/>
        <end position="795"/>
    </location>
</feature>
<keyword evidence="1" id="KW-0677">Repeat</keyword>
<dbReference type="CTD" id="20235826"/>
<feature type="domain" description="MAM" evidence="5">
    <location>
        <begin position="3024"/>
        <end position="3186"/>
    </location>
</feature>
<dbReference type="OMA" id="GTLNIWM"/>
<evidence type="ECO:0000256" key="2">
    <source>
        <dbReference type="ARBA" id="ARBA00023157"/>
    </source>
</evidence>
<evidence type="ECO:0000256" key="1">
    <source>
        <dbReference type="ARBA" id="ARBA00022737"/>
    </source>
</evidence>
<feature type="domain" description="MAM" evidence="5">
    <location>
        <begin position="3906"/>
        <end position="4067"/>
    </location>
</feature>
<feature type="domain" description="MAM" evidence="5">
    <location>
        <begin position="2859"/>
        <end position="3022"/>
    </location>
</feature>
<keyword evidence="2" id="KW-1015">Disulfide bond</keyword>
<feature type="region of interest" description="Disordered" evidence="3">
    <location>
        <begin position="1819"/>
        <end position="1841"/>
    </location>
</feature>
<feature type="domain" description="MAM" evidence="5">
    <location>
        <begin position="206"/>
        <end position="366"/>
    </location>
</feature>
<feature type="region of interest" description="Disordered" evidence="3">
    <location>
        <begin position="2131"/>
        <end position="2150"/>
    </location>
</feature>
<dbReference type="EMBL" id="KB201304">
    <property type="protein sequence ID" value="ESO97870.1"/>
    <property type="molecule type" value="Genomic_DNA"/>
</dbReference>
<feature type="domain" description="MAM" evidence="5">
    <location>
        <begin position="1107"/>
        <end position="1265"/>
    </location>
</feature>
<dbReference type="RefSeq" id="XP_009051710.1">
    <property type="nucleotide sequence ID" value="XM_009053462.1"/>
</dbReference>
<evidence type="ECO:0000313" key="6">
    <source>
        <dbReference type="EMBL" id="ESO97870.1"/>
    </source>
</evidence>
<feature type="domain" description="MAM" evidence="5">
    <location>
        <begin position="916"/>
        <end position="1080"/>
    </location>
</feature>
<feature type="domain" description="MAM" evidence="5">
    <location>
        <begin position="1798"/>
        <end position="1960"/>
    </location>
</feature>
<dbReference type="InterPro" id="IPR000998">
    <property type="entry name" value="MAM_dom"/>
</dbReference>
<feature type="domain" description="MAM" evidence="5">
    <location>
        <begin position="26"/>
        <end position="186"/>
    </location>
</feature>
<evidence type="ECO:0000259" key="5">
    <source>
        <dbReference type="PROSITE" id="PS50060"/>
    </source>
</evidence>
<feature type="domain" description="MAM" evidence="5">
    <location>
        <begin position="2333"/>
        <end position="2498"/>
    </location>
</feature>
<feature type="domain" description="MAM" evidence="5">
    <location>
        <begin position="3743"/>
        <end position="3904"/>
    </location>
</feature>
<feature type="region of interest" description="Disordered" evidence="3">
    <location>
        <begin position="940"/>
        <end position="963"/>
    </location>
</feature>
<feature type="domain" description="MAM" evidence="5">
    <location>
        <begin position="1632"/>
        <end position="1792"/>
    </location>
</feature>
<dbReference type="FunFam" id="2.60.120.200:FF:000182">
    <property type="entry name" value="MAM and LDL-receptor class A domain-containing protein 1"/>
    <property type="match status" value="11"/>
</dbReference>
<feature type="signal peptide" evidence="4">
    <location>
        <begin position="1"/>
        <end position="24"/>
    </location>
</feature>
<feature type="domain" description="MAM" evidence="5">
    <location>
        <begin position="751"/>
        <end position="914"/>
    </location>
</feature>
<feature type="compositionally biased region" description="Polar residues" evidence="3">
    <location>
        <begin position="1819"/>
        <end position="1840"/>
    </location>
</feature>
<keyword evidence="4" id="KW-0732">Signal</keyword>
<dbReference type="Gene3D" id="2.60.120.200">
    <property type="match status" value="24"/>
</dbReference>
<feature type="domain" description="MAM" evidence="5">
    <location>
        <begin position="2160"/>
        <end position="2318"/>
    </location>
</feature>
<dbReference type="KEGG" id="lgi:LOTGIDRAFT_152977"/>
<dbReference type="PANTHER" id="PTHR23282:SF142">
    <property type="entry name" value="MAM DOMAIN-CONTAINING PROTEIN"/>
    <property type="match status" value="1"/>
</dbReference>
<dbReference type="FunFam" id="2.60.120.200:FF:000128">
    <property type="entry name" value="enteropeptidase isoform X2"/>
    <property type="match status" value="4"/>
</dbReference>
<dbReference type="SMR" id="V4ASQ4"/>
<protein>
    <recommendedName>
        <fullName evidence="5">MAM domain-containing protein</fullName>
    </recommendedName>
</protein>
<reference evidence="6 7" key="1">
    <citation type="journal article" date="2013" name="Nature">
        <title>Insights into bilaterian evolution from three spiralian genomes.</title>
        <authorList>
            <person name="Simakov O."/>
            <person name="Marletaz F."/>
            <person name="Cho S.J."/>
            <person name="Edsinger-Gonzales E."/>
            <person name="Havlak P."/>
            <person name="Hellsten U."/>
            <person name="Kuo D.H."/>
            <person name="Larsson T."/>
            <person name="Lv J."/>
            <person name="Arendt D."/>
            <person name="Savage R."/>
            <person name="Osoegawa K."/>
            <person name="de Jong P."/>
            <person name="Grimwood J."/>
            <person name="Chapman J.A."/>
            <person name="Shapiro H."/>
            <person name="Aerts A."/>
            <person name="Otillar R.P."/>
            <person name="Terry A.Y."/>
            <person name="Boore J.L."/>
            <person name="Grigoriev I.V."/>
            <person name="Lindberg D.R."/>
            <person name="Seaver E.C."/>
            <person name="Weisblat D.A."/>
            <person name="Putnam N.H."/>
            <person name="Rokhsar D.S."/>
        </authorList>
    </citation>
    <scope>NUCLEOTIDE SEQUENCE [LARGE SCALE GENOMIC DNA]</scope>
</reference>
<dbReference type="Pfam" id="PF00629">
    <property type="entry name" value="MAM"/>
    <property type="match status" value="23"/>
</dbReference>
<dbReference type="PROSITE" id="PS00740">
    <property type="entry name" value="MAM_1"/>
    <property type="match status" value="4"/>
</dbReference>
<name>V4ASQ4_LOTGI</name>
<dbReference type="InterPro" id="IPR013320">
    <property type="entry name" value="ConA-like_dom_sf"/>
</dbReference>
<feature type="domain" description="MAM" evidence="5">
    <location>
        <begin position="1273"/>
        <end position="1436"/>
    </location>
</feature>
<dbReference type="GeneID" id="20235826"/>
<gene>
    <name evidence="6" type="ORF">LOTGIDRAFT_152977</name>
</gene>
<dbReference type="CDD" id="cd06263">
    <property type="entry name" value="MAM"/>
    <property type="match status" value="23"/>
</dbReference>
<feature type="domain" description="MAM" evidence="5">
    <location>
        <begin position="3384"/>
        <end position="3543"/>
    </location>
</feature>
<feature type="domain" description="MAM" evidence="5">
    <location>
        <begin position="570"/>
        <end position="729"/>
    </location>
</feature>
<keyword evidence="7" id="KW-1185">Reference proteome</keyword>
<feature type="domain" description="MAM" evidence="5">
    <location>
        <begin position="1438"/>
        <end position="1593"/>
    </location>
</feature>
<dbReference type="PROSITE" id="PS50060">
    <property type="entry name" value="MAM_2"/>
    <property type="match status" value="24"/>
</dbReference>
<feature type="domain" description="MAM" evidence="5">
    <location>
        <begin position="2500"/>
        <end position="2661"/>
    </location>
</feature>
<feature type="domain" description="MAM" evidence="5">
    <location>
        <begin position="1962"/>
        <end position="2127"/>
    </location>
</feature>
<dbReference type="Proteomes" id="UP000030746">
    <property type="component" value="Unassembled WGS sequence"/>
</dbReference>
<dbReference type="SUPFAM" id="SSF49899">
    <property type="entry name" value="Concanavalin A-like lectins/glucanases"/>
    <property type="match status" value="24"/>
</dbReference>
<dbReference type="SMART" id="SM00137">
    <property type="entry name" value="MAM"/>
    <property type="match status" value="23"/>
</dbReference>
<sequence>MIRNKGGTFLAFCAFLALISGSLSEIDCNFENGFCGYTQGSTDNSDWQIQSGPTSTSNTGPSFDHTTGKGKYAYFESSLGSKGFSAQLISPAISVAAKTTKCLVFWYHMYGQHVYQFNLNTQPAGGGKAAPIWTRTGDQGNNWTEARIELKPKSNFKLIFEAVRGSGYKGDIGLDDISVRNGACPPEGTVIPSVAPGQTKKPPVALACDFETDDICSYSQSTKDDFDWRRSKGTTGSVQTGPTNDHTYGTPAGHYMFIEASDAKPTQKAQLITPTFPGKITRCLRFWYNMYGRDVDTLNVYAKYGKALGNALWTLTGDQGQGWQIAEVTIKRGRNFNLVFEAVRGNDFKGDIAIDDVKLSRGACPAPGSCNFERNLCAWSNTIVNDDFDWVRKKGATTSKNTGPGNDHTRGGAGYYLYIEASKPRRKGDRARFVSQTFRPSTRQQCFAFWYHMYGAQLGTLNVYVASGSQETLIWQLFGDRGNKWQYGRFSIPNPKQNFKVIFEGVVGNSVTGDIALDDLRLLTSSCTVYPKNAAYNPITTTTPKPTTPTRKATLPPGVTTVKPKGPNTVTCNFEIDLCAWKQSTDDDFDWTRHKGSTQTSSTGPSKDHTSGHGFYLYTEVSIVKANESSRIQSKQITPRASTQCLSFWYHMYGPHIGKLNVYVKSSADLGDPVWTKQDSQGNLWKKGQITISQGSKPYSVVIEGTGGNGYKGDIGIDDIALSDGACTGVTLVPPTGSTIKPTVGSVVRGMSCDFEGSKICGYTQDKTEQFDWKRNSRSTGTTGTGPQNDHTYGTNKGHYMYTEASLRKLGDKARIMSPTYKNNQDLCLNFYYHMYGSGMGTLNVYTQTGKTLGRPVFTRTGDQGNQWAVGQATIPKSSAVKGFKIVFEGVRGNNYKADIAVDDVRVILGACNSPGMCDFEKGLCTWKNVPKGDDFDWITGSGNTKSRGTGPSSDHTRGDSKGHYMYIETSNPRHPGDKAWMLSQIFPPNPTTGRCLQFWYVMNGQTVDTLNILLRVSGLPDYTLWTLSGSQGTTWMSAQAPIPTNKHSYQLVFEGIRGKSYTGDIAIDDVIISEYTCGIQPSKAMPPTQTTMVLTTPGPTAAPGAFNCTFDQDLCGWSQDKKDQFDWKRNRGQTGSTGTGPKSDHTSGGGYYVYIETSTPTGNGNKARLVSPPVVPGSHCLTFWYNMYGRHVYYLKVYLQTGVALPAPIWAKKGTQGLQWKKAQINIKDIKNTFNVVFEGIKGTGYLGDISVDDVSMADGECPESTNNKPLQSCDFERNDICGFTQVRGDKFDWTRGSRNTGTRATGPSNDHTYGTKAGHYMYTESSFPRKVGDVAKLSSFQIKPSATTSTCVTFWYHMFGRSIGTLNVYIVKGRNTGKPVWTKQGDQGNQWNLASISIPKSTQPYQIMFEGITGKGFYGDIAVDDFSVTTSCPIEGNCDFEKGLCTWRNDQKYDQFDWRITHGTGKGQSYYDHTTNTANGQYMFIAGSTVNKKKTARLLSEDLAPSKTTCLHFWYFIGQNGGMLRVWVGLKASNNPLPVWEVNGAVSNQWHQGQIKIPPQTASYQVIFEGALGSNIGIDDIVFDTSSSCKNLPSNSHPSVTQKPTTQSTTQKVTTPRPVTQTTFKPTVSVNCNFDHDLCGWSQDKTDQFDWVRHSGKTGTFGTGPSGDHTNGKGYYVYIETSAQAKGSAARLISPHYKVTKGQASCFSFWYNMYGDHVSALSVYRRQNGKNGGAIWVKKGTQGPTWKKAFIDLDGSATDFQLVIEALKGPSIRGDIAVDDTSINPGACSSGKNGDLSCSFETSDNCGYTQVTGTDQFDWTRNSGSTNSRNTGPSSDHTFGTGKGHYMYIESSPPRKRGDKAQFISPATHTGGTYCLRFWYHMSGTQIGSLNVYRKSGNTMGRPIWSRKSNQGNSWNVAEIDVKSPKSYQLVFEGVVGDGYRSDIAIDDLNVTTGSCQNPGECSFDKGLCSWTNIVDGTDDFDWTRSRAGTLTGGTGPSADHTFGNMKGQYLFIESSRPRKVNEKARLLSETFAPTGSSSMCMRFWYHMYGRTVGTLRISYVVNNIYPGFTLWQLSGNKNSKWLSGQLSIKSRTEYRILIEGVVGNGIFGDIALDDITFKFGPCGISPRSAMPPDATTTAETTTASTPVPNFTSLPGTVSCNFENNWCGWTQAKDDNFDWGRQKGPTSSRGTGASKDHTFGGGYYVYIETSNPRKPNDKSRIMSPTITPKGVQCVTFWYHMYGRSVNRLNMYAQAGSNLGTPVWTKKGTQGNKWIQAKVDMTYTKQYKIVFEGVRGNSYNGDICLDDISIIDGYCDGSTGVTVLPTGSTPRYVCDFENPKICNYQQDIQDNFDWKRQSRNTGTTGTGPSSDHTYGTRKGNYMYIETSSPRRNGDVARLYTSQLPVLKTTSCFRFYYHMYGRNIGALNIKIRNNNVLGNVIWTQTGNHGNMWTQGKVTLDSRKITKSFQVVFEGVVGNGIQGDIAIDDVSIVDGACTNAGQCSFENGLCSWTNLQTGDDFDWIVGNGGTTSKYTGPTTDNTFKTTSGHYIFIEASAPRQLGDRAVIESPQFPPTKGRCLNFYYHMNGRNIGTLTVYIVSNSGQNVSLWQLKSDQGNNWLNGKVPIKASSNYKILFQGTRGNGIAGDIALDDVSFTESICGVVPKKADLGHNGTVAFSTQITPTLGPGSQIDCDFDSNLCAWKQDKTDQFDWQRNHGSTKTIGTGPTSDNSGKNGYYMYIETSLPRKYNQKARLITPILPATLVTRCFMFYYYMYGTHVADLNVYVKSGPSLGKPTFNRHGTRGQKWHQAMVDVTVSANFQMVIEATVGKGYRGDIAIDDVTLADGPCTSGNNQGVAPGITCDFEDSKICGYTQGKNDKFDWTRDSAGTTSTGTGPPSDHTYGTSKGHYMYIESSSPRKQNDNALLVTSTHTVGASPECVEFWYHMYGKRTGTLNVYLQQNGANGNAVWTKSGDQGNQWNRAEVQLPGSSNAANIVFEGIVGGSIYSDIAIDDVSVRTGKCGQTGSCDFESNTCSWSNSKVDDFDWVQGKGKTGSSGTGPSTDHTTGNATGTYMFIETSKPRTTGDVAILQSPQFKSTTQNCMHFWYHMNGRTVGSLAVQIQLIGQNGTSIWSQSNNQGNKWLQGQVSVPSQSADYRVLFQAIRGTSYTGDIAIDDIVFDQSTNCQLMPPTAQVQAPTTQQPTTILPGSVPGGFTCDFEKDFCLWTQDKTDKFDWSRKRGRTTSSGTGPVGDHTSKQGYYIYMETSGHTNGDSVRLISPQINGATQFCLRFFYHMYGPTINRLNVYFSNGKTLGKYVWSKYRSQGNAWKSASIQIAGGSVTQGVTNVVFEAVRGRSYSGDIALDDISLTPGSCSATTGTTTSSPIDCSFEQFTNCKYMQDKQDVFDWSVRTLRTSSFGTGPNADHTMGTRAGYYAFIESSSRKPNDNARFITPAFKSTDGKCLTFWYNMNGRQMGKLNIYLQTSSKPAPPIWNKSGNQGPQWKVEYVPLPDFTNGTIIFEGVVGTGYLSDVAIDDVKLQTSCPIPGDCDFESDTCGWTDAVDDNFNWMRINSGITKFGLKPSGDHTLGPKKNGTYMYVGQGSPSGKGNVARLVSPSLSATGSKGKCFNFWYINSGSSFGKIIVSLQQGNMTTPIWILTSDDSAASKNWQNGQVPYQSAVDYSIVIETSRTGGTTGFITLDDVTIRNSKCSITPNYADTGSTLMPFRSTTPGLAITPPTSAPSIYDCNFEKGLCSWTQNKDDDFDWTRKHGATTTSGTGPRTDHTLATDQGYYVFIETSNPRKFGDNAKLASKTISTFSTPKCLSFWYHMYGPHVNTLNVYVKSGNAYGTPVWTKKGTQGFKWKQSSIDIAANASYQIVFEGVRGTSFQGDIALDDISVTDGLCGSLSSCGFEDKTICGYQQDAKDNFNWFQNFGSTGSSFTGPPNDHTYGTRKGKYMYIESSRPRTAGQKARLISTSQYATNGACVTFWYHMYGRTTGSLNIYVRSGDTLGSAVWTMKGQQQNKWLQAQITVKSPSSWEVVFEGVIGNGYQGDIAIDDVLITDGACQLPGDCNFEKDMCSWKNTRAGDDFDWIMGAGSTPSRYTGPTTDHTTKSTNGKITSLNTKLSRSKPWVFVPSKVAANTIDGT</sequence>
<evidence type="ECO:0000256" key="3">
    <source>
        <dbReference type="SAM" id="MobiDB-lite"/>
    </source>
</evidence>
<dbReference type="GO" id="GO:0016020">
    <property type="term" value="C:membrane"/>
    <property type="evidence" value="ECO:0007669"/>
    <property type="project" value="InterPro"/>
</dbReference>